<accession>A0A497ZLT8</accession>
<comment type="caution">
    <text evidence="1">The sequence shown here is derived from an EMBL/GenBank/DDBJ whole genome shotgun (WGS) entry which is preliminary data.</text>
</comment>
<dbReference type="STRING" id="981384.GCA_000192475_02349"/>
<reference evidence="1 2" key="1">
    <citation type="submission" date="2018-10" db="EMBL/GenBank/DDBJ databases">
        <title>Genomic Encyclopedia of Archaeal and Bacterial Type Strains, Phase II (KMG-II): from individual species to whole genera.</title>
        <authorList>
            <person name="Goeker M."/>
        </authorList>
    </citation>
    <scope>NUCLEOTIDE SEQUENCE [LARGE SCALE GENOMIC DNA]</scope>
    <source>
        <strain evidence="1 2">DSM 29317</strain>
    </source>
</reference>
<gene>
    <name evidence="1" type="ORF">CLV75_2752</name>
</gene>
<dbReference type="Proteomes" id="UP000271700">
    <property type="component" value="Unassembled WGS sequence"/>
</dbReference>
<evidence type="ECO:0000313" key="1">
    <source>
        <dbReference type="EMBL" id="RLK07625.1"/>
    </source>
</evidence>
<sequence>MARYTRVCTTGSFRLRLETSGVRNAKIADQYIVDNVNRRRGVPNAVFRILITLRYSIAITLIAQ</sequence>
<name>A0A497ZLT8_9RHOB</name>
<proteinExistence type="predicted"/>
<evidence type="ECO:0000313" key="2">
    <source>
        <dbReference type="Proteomes" id="UP000271700"/>
    </source>
</evidence>
<dbReference type="EMBL" id="RCCT01000003">
    <property type="protein sequence ID" value="RLK07625.1"/>
    <property type="molecule type" value="Genomic_DNA"/>
</dbReference>
<keyword evidence="2" id="KW-1185">Reference proteome</keyword>
<dbReference type="AlphaFoldDB" id="A0A497ZLT8"/>
<protein>
    <submittedName>
        <fullName evidence="1">Uncharacterized protein</fullName>
    </submittedName>
</protein>
<organism evidence="1 2">
    <name type="scientific">Ruegeria conchae</name>
    <dbReference type="NCBI Taxonomy" id="981384"/>
    <lineage>
        <taxon>Bacteria</taxon>
        <taxon>Pseudomonadati</taxon>
        <taxon>Pseudomonadota</taxon>
        <taxon>Alphaproteobacteria</taxon>
        <taxon>Rhodobacterales</taxon>
        <taxon>Roseobacteraceae</taxon>
        <taxon>Ruegeria</taxon>
    </lineage>
</organism>